<proteinExistence type="predicted"/>
<evidence type="ECO:0000313" key="3">
    <source>
        <dbReference type="Proteomes" id="UP000570361"/>
    </source>
</evidence>
<comment type="caution">
    <text evidence="2">The sequence shown here is derived from an EMBL/GenBank/DDBJ whole genome shotgun (WGS) entry which is preliminary data.</text>
</comment>
<keyword evidence="1" id="KW-0812">Transmembrane</keyword>
<keyword evidence="3" id="KW-1185">Reference proteome</keyword>
<feature type="transmembrane region" description="Helical" evidence="1">
    <location>
        <begin position="147"/>
        <end position="165"/>
    </location>
</feature>
<name>A0A7W5FN91_9BACL</name>
<gene>
    <name evidence="2" type="ORF">FHS18_002856</name>
</gene>
<keyword evidence="1" id="KW-1133">Transmembrane helix</keyword>
<organism evidence="2 3">
    <name type="scientific">Paenibacillus phyllosphaerae</name>
    <dbReference type="NCBI Taxonomy" id="274593"/>
    <lineage>
        <taxon>Bacteria</taxon>
        <taxon>Bacillati</taxon>
        <taxon>Bacillota</taxon>
        <taxon>Bacilli</taxon>
        <taxon>Bacillales</taxon>
        <taxon>Paenibacillaceae</taxon>
        <taxon>Paenibacillus</taxon>
    </lineage>
</organism>
<dbReference type="AlphaFoldDB" id="A0A7W5FN91"/>
<dbReference type="RefSeq" id="WP_183600673.1">
    <property type="nucleotide sequence ID" value="NZ_JACHXK010000005.1"/>
</dbReference>
<feature type="transmembrane region" description="Helical" evidence="1">
    <location>
        <begin position="40"/>
        <end position="59"/>
    </location>
</feature>
<reference evidence="2 3" key="1">
    <citation type="submission" date="2020-08" db="EMBL/GenBank/DDBJ databases">
        <title>Genomic Encyclopedia of Type Strains, Phase III (KMG-III): the genomes of soil and plant-associated and newly described type strains.</title>
        <authorList>
            <person name="Whitman W."/>
        </authorList>
    </citation>
    <scope>NUCLEOTIDE SEQUENCE [LARGE SCALE GENOMIC DNA]</scope>
    <source>
        <strain evidence="2 3">CECT 5862</strain>
    </source>
</reference>
<evidence type="ECO:0000256" key="1">
    <source>
        <dbReference type="SAM" id="Phobius"/>
    </source>
</evidence>
<keyword evidence="1" id="KW-0472">Membrane</keyword>
<feature type="transmembrane region" description="Helical" evidence="1">
    <location>
        <begin position="9"/>
        <end position="34"/>
    </location>
</feature>
<evidence type="ECO:0000313" key="2">
    <source>
        <dbReference type="EMBL" id="MBB3110789.1"/>
    </source>
</evidence>
<sequence>MQRDYKRGFLYAASFLLYAIVYTFINMAIDWWFVTLSVRAVMIVLAPLLVWVLFHVAYAKRKTSKELPRAMWINMIIIGVLITGFSITKIGINEHNSHFDYNRWVSEQDNRQQMIDDFLDHQELIGLTQAEVIDLLGKPNERSEQTFIYYMGYSVIDIVMLVITFEEGRAVKHAIEIS</sequence>
<dbReference type="Proteomes" id="UP000570361">
    <property type="component" value="Unassembled WGS sequence"/>
</dbReference>
<dbReference type="EMBL" id="JACHXK010000005">
    <property type="protein sequence ID" value="MBB3110789.1"/>
    <property type="molecule type" value="Genomic_DNA"/>
</dbReference>
<accession>A0A7W5FN91</accession>
<feature type="transmembrane region" description="Helical" evidence="1">
    <location>
        <begin position="71"/>
        <end position="92"/>
    </location>
</feature>
<protein>
    <submittedName>
        <fullName evidence="2">Uncharacterized protein</fullName>
    </submittedName>
</protein>